<name>A0A8J7FB19_9GAMM</name>
<dbReference type="InterPro" id="IPR036378">
    <property type="entry name" value="FAS1_dom_sf"/>
</dbReference>
<organism evidence="3 4">
    <name type="scientific">Pontibacterium sinense</name>
    <dbReference type="NCBI Taxonomy" id="2781979"/>
    <lineage>
        <taxon>Bacteria</taxon>
        <taxon>Pseudomonadati</taxon>
        <taxon>Pseudomonadota</taxon>
        <taxon>Gammaproteobacteria</taxon>
        <taxon>Oceanospirillales</taxon>
        <taxon>Oceanospirillaceae</taxon>
        <taxon>Pontibacterium</taxon>
    </lineage>
</organism>
<dbReference type="SUPFAM" id="SSF82153">
    <property type="entry name" value="FAS1 domain"/>
    <property type="match status" value="1"/>
</dbReference>
<feature type="domain" description="FAS1" evidence="2">
    <location>
        <begin position="32"/>
        <end position="182"/>
    </location>
</feature>
<dbReference type="InterPro" id="IPR050904">
    <property type="entry name" value="Adhesion/Biosynth-related"/>
</dbReference>
<evidence type="ECO:0000313" key="4">
    <source>
        <dbReference type="Proteomes" id="UP000640333"/>
    </source>
</evidence>
<dbReference type="EMBL" id="JADEYS010000013">
    <property type="protein sequence ID" value="MBE9398260.1"/>
    <property type="molecule type" value="Genomic_DNA"/>
</dbReference>
<proteinExistence type="predicted"/>
<dbReference type="PANTHER" id="PTHR10900:SF77">
    <property type="entry name" value="FI19380P1"/>
    <property type="match status" value="1"/>
</dbReference>
<keyword evidence="4" id="KW-1185">Reference proteome</keyword>
<dbReference type="Gene3D" id="2.30.180.10">
    <property type="entry name" value="FAS1 domain"/>
    <property type="match status" value="1"/>
</dbReference>
<comment type="caution">
    <text evidence="3">The sequence shown here is derived from an EMBL/GenBank/DDBJ whole genome shotgun (WGS) entry which is preliminary data.</text>
</comment>
<feature type="chain" id="PRO_5035145440" evidence="1">
    <location>
        <begin position="23"/>
        <end position="195"/>
    </location>
</feature>
<reference evidence="3" key="1">
    <citation type="submission" date="2020-10" db="EMBL/GenBank/DDBJ databases">
        <title>Bacterium isolated from coastal waters sediment.</title>
        <authorList>
            <person name="Chen R.-J."/>
            <person name="Lu D.-C."/>
            <person name="Zhu K.-L."/>
            <person name="Du Z.-J."/>
        </authorList>
    </citation>
    <scope>NUCLEOTIDE SEQUENCE</scope>
    <source>
        <strain evidence="3">N1Y112</strain>
    </source>
</reference>
<feature type="signal peptide" evidence="1">
    <location>
        <begin position="1"/>
        <end position="22"/>
    </location>
</feature>
<dbReference type="InterPro" id="IPR000782">
    <property type="entry name" value="FAS1_domain"/>
</dbReference>
<dbReference type="SMART" id="SM00554">
    <property type="entry name" value="FAS1"/>
    <property type="match status" value="1"/>
</dbReference>
<protein>
    <submittedName>
        <fullName evidence="3">Fasciclin domain-containing protein</fullName>
    </submittedName>
</protein>
<evidence type="ECO:0000256" key="1">
    <source>
        <dbReference type="SAM" id="SignalP"/>
    </source>
</evidence>
<dbReference type="PANTHER" id="PTHR10900">
    <property type="entry name" value="PERIOSTIN-RELATED"/>
    <property type="match status" value="1"/>
</dbReference>
<dbReference type="Pfam" id="PF02469">
    <property type="entry name" value="Fasciclin"/>
    <property type="match status" value="1"/>
</dbReference>
<dbReference type="RefSeq" id="WP_193953890.1">
    <property type="nucleotide sequence ID" value="NZ_JADEYS010000013.1"/>
</dbReference>
<gene>
    <name evidence="3" type="ORF">IOQ59_13440</name>
</gene>
<keyword evidence="1" id="KW-0732">Signal</keyword>
<evidence type="ECO:0000259" key="2">
    <source>
        <dbReference type="PROSITE" id="PS50213"/>
    </source>
</evidence>
<dbReference type="PROSITE" id="PS50213">
    <property type="entry name" value="FAS1"/>
    <property type="match status" value="1"/>
</dbReference>
<evidence type="ECO:0000313" key="3">
    <source>
        <dbReference type="EMBL" id="MBE9398260.1"/>
    </source>
</evidence>
<accession>A0A8J7FB19</accession>
<sequence>MKTTIRATIAAIALSLPMATLADDHRGPKDNYSVVDAALAVNGEGSPFKGSFDTLIALLTEDVPGRADILNALDGKRQYTVFAPTDDAFAALEQTVLTLGYCSLADLDPQVVNTVLLYHVAHGRRDSSDVLGSSRIRMLTGDFLKHKSAVLTDNLMRDAELIPGALDVEADNGIIHAIKAVVLPILPDPGPGGCS</sequence>
<dbReference type="Proteomes" id="UP000640333">
    <property type="component" value="Unassembled WGS sequence"/>
</dbReference>
<dbReference type="AlphaFoldDB" id="A0A8J7FB19"/>